<dbReference type="EMBL" id="ABCS01000003">
    <property type="protein sequence ID" value="EDM81490.1"/>
    <property type="molecule type" value="Genomic_DNA"/>
</dbReference>
<organism evidence="4 5">
    <name type="scientific">Plesiocystis pacifica SIR-1</name>
    <dbReference type="NCBI Taxonomy" id="391625"/>
    <lineage>
        <taxon>Bacteria</taxon>
        <taxon>Pseudomonadati</taxon>
        <taxon>Myxococcota</taxon>
        <taxon>Polyangia</taxon>
        <taxon>Nannocystales</taxon>
        <taxon>Nannocystaceae</taxon>
        <taxon>Plesiocystis</taxon>
    </lineage>
</organism>
<dbReference type="GO" id="GO:0051604">
    <property type="term" value="P:protein maturation"/>
    <property type="evidence" value="ECO:0007669"/>
    <property type="project" value="TreeGrafter"/>
</dbReference>
<evidence type="ECO:0000256" key="1">
    <source>
        <dbReference type="ARBA" id="ARBA00007888"/>
    </source>
</evidence>
<evidence type="ECO:0000256" key="3">
    <source>
        <dbReference type="ARBA" id="ARBA00023004"/>
    </source>
</evidence>
<accession>A6FYB1</accession>
<dbReference type="InterPro" id="IPR042244">
    <property type="entry name" value="HypD_2_sf"/>
</dbReference>
<dbReference type="PIRSF" id="PIRSF005622">
    <property type="entry name" value="Hydrgn_mat_hypD"/>
    <property type="match status" value="1"/>
</dbReference>
<evidence type="ECO:0000256" key="2">
    <source>
        <dbReference type="ARBA" id="ARBA00022723"/>
    </source>
</evidence>
<sequence>MKWVEEFRDPAAIRAASAAIAEAITQPWTIMEVCGGQTHAIVRWSLHELLPPELELVHGPGCPVCVTPGEVLDAARDLAVEGGVILATYADMLRVPGQRRTGDLLAARAAGADVRAVASPLDALRLAQAHPEREVVMLAVGFETTAPASAAAIEAAARGGVANFSVLASHVRVAPAMAMILAGEDNRVQGFLAAGHVCAVVGTEDYPPLVERYGAPIVVTGFEPLDLLAGVLRCVRALEAGRPRLEVQYRRAVRPEGNPVARAALERVFEVVDAPWRGLGEVPQGGLAIRPEFAAHDALRRFELRPDERGVAAEGGQGSCRAADVLRGRLKPLACPEFGRGCTPERPLGAPMVSSEGACAAYYRHRARHA</sequence>
<keyword evidence="2" id="KW-0479">Metal-binding</keyword>
<dbReference type="Proteomes" id="UP000005801">
    <property type="component" value="Unassembled WGS sequence"/>
</dbReference>
<dbReference type="AlphaFoldDB" id="A6FYB1"/>
<dbReference type="NCBIfam" id="TIGR00075">
    <property type="entry name" value="hypD"/>
    <property type="match status" value="1"/>
</dbReference>
<proteinExistence type="inferred from homology"/>
<dbReference type="InterPro" id="IPR002780">
    <property type="entry name" value="Hyd_form_HypD"/>
</dbReference>
<evidence type="ECO:0000313" key="4">
    <source>
        <dbReference type="EMBL" id="EDM81490.1"/>
    </source>
</evidence>
<dbReference type="GO" id="GO:0005506">
    <property type="term" value="F:iron ion binding"/>
    <property type="evidence" value="ECO:0007669"/>
    <property type="project" value="TreeGrafter"/>
</dbReference>
<dbReference type="Gene3D" id="6.10.20.100">
    <property type="match status" value="1"/>
</dbReference>
<dbReference type="GO" id="GO:0051539">
    <property type="term" value="F:4 iron, 4 sulfur cluster binding"/>
    <property type="evidence" value="ECO:0007669"/>
    <property type="project" value="TreeGrafter"/>
</dbReference>
<comment type="similarity">
    <text evidence="1">Belongs to the HypD family.</text>
</comment>
<dbReference type="STRING" id="391625.PPSIR1_39905"/>
<keyword evidence="5" id="KW-1185">Reference proteome</keyword>
<dbReference type="PANTHER" id="PTHR30149">
    <property type="entry name" value="HYDROGENASE PROTEIN ASSEMBLY PROTEIN HYPD"/>
    <property type="match status" value="1"/>
</dbReference>
<dbReference type="GO" id="GO:0070025">
    <property type="term" value="F:carbon monoxide binding"/>
    <property type="evidence" value="ECO:0007669"/>
    <property type="project" value="TreeGrafter"/>
</dbReference>
<dbReference type="RefSeq" id="WP_006969460.1">
    <property type="nucleotide sequence ID" value="NZ_ABCS01000003.1"/>
</dbReference>
<evidence type="ECO:0000313" key="5">
    <source>
        <dbReference type="Proteomes" id="UP000005801"/>
    </source>
</evidence>
<protein>
    <submittedName>
        <fullName evidence="4">Putative [NiFe] hydrogenase expression/formation protein</fullName>
    </submittedName>
</protein>
<dbReference type="InterPro" id="IPR042243">
    <property type="entry name" value="HypD_1"/>
</dbReference>
<gene>
    <name evidence="4" type="ORF">PPSIR1_39905</name>
</gene>
<comment type="caution">
    <text evidence="4">The sequence shown here is derived from an EMBL/GenBank/DDBJ whole genome shotgun (WGS) entry which is preliminary data.</text>
</comment>
<dbReference type="PANTHER" id="PTHR30149:SF0">
    <property type="entry name" value="HYDROGENASE MATURATION FACTOR HYPD"/>
    <property type="match status" value="1"/>
</dbReference>
<keyword evidence="3" id="KW-0408">Iron</keyword>
<name>A6FYB1_9BACT</name>
<dbReference type="Gene3D" id="3.40.50.11740">
    <property type="entry name" value="HypD, alpha/beta domain 2"/>
    <property type="match status" value="2"/>
</dbReference>
<dbReference type="Pfam" id="PF01924">
    <property type="entry name" value="HypD"/>
    <property type="match status" value="1"/>
</dbReference>
<reference evidence="4 5" key="1">
    <citation type="submission" date="2007-06" db="EMBL/GenBank/DDBJ databases">
        <authorList>
            <person name="Shimkets L."/>
            <person name="Ferriera S."/>
            <person name="Johnson J."/>
            <person name="Kravitz S."/>
            <person name="Beeson K."/>
            <person name="Sutton G."/>
            <person name="Rogers Y.-H."/>
            <person name="Friedman R."/>
            <person name="Frazier M."/>
            <person name="Venter J.C."/>
        </authorList>
    </citation>
    <scope>NUCLEOTIDE SEQUENCE [LARGE SCALE GENOMIC DNA]</scope>
    <source>
        <strain evidence="4 5">SIR-1</strain>
    </source>
</reference>
<dbReference type="eggNOG" id="COG0409">
    <property type="taxonomic scope" value="Bacteria"/>
</dbReference>
<dbReference type="OrthoDB" id="9770424at2"/>